<accession>A0A4Y3TQC7</accession>
<dbReference type="AlphaFoldDB" id="A0A4Y3TQC7"/>
<evidence type="ECO:0000313" key="2">
    <source>
        <dbReference type="Proteomes" id="UP000317617"/>
    </source>
</evidence>
<dbReference type="EMBL" id="BJMU01000025">
    <property type="protein sequence ID" value="GEB83998.1"/>
    <property type="molecule type" value="Genomic_DNA"/>
</dbReference>
<gene>
    <name evidence="1" type="ORF">AOR01nite_24750</name>
</gene>
<protein>
    <submittedName>
        <fullName evidence="1">Uncharacterized protein</fullName>
    </submittedName>
</protein>
<name>A0A4Y3TQC7_9PROT</name>
<evidence type="ECO:0000313" key="1">
    <source>
        <dbReference type="EMBL" id="GEB83998.1"/>
    </source>
</evidence>
<reference evidence="1 2" key="1">
    <citation type="submission" date="2019-06" db="EMBL/GenBank/DDBJ databases">
        <title>Whole genome shotgun sequence of Acetobacter orleanensis NBRC 13752.</title>
        <authorList>
            <person name="Hosoyama A."/>
            <person name="Uohara A."/>
            <person name="Ohji S."/>
            <person name="Ichikawa N."/>
        </authorList>
    </citation>
    <scope>NUCLEOTIDE SEQUENCE [LARGE SCALE GENOMIC DNA]</scope>
    <source>
        <strain evidence="1 2">NBRC 13752</strain>
    </source>
</reference>
<proteinExistence type="predicted"/>
<organism evidence="1 2">
    <name type="scientific">Acetobacter orleanensis</name>
    <dbReference type="NCBI Taxonomy" id="104099"/>
    <lineage>
        <taxon>Bacteria</taxon>
        <taxon>Pseudomonadati</taxon>
        <taxon>Pseudomonadota</taxon>
        <taxon>Alphaproteobacteria</taxon>
        <taxon>Acetobacterales</taxon>
        <taxon>Acetobacteraceae</taxon>
        <taxon>Acetobacter</taxon>
    </lineage>
</organism>
<keyword evidence="2" id="KW-1185">Reference proteome</keyword>
<comment type="caution">
    <text evidence="1">The sequence shown here is derived from an EMBL/GenBank/DDBJ whole genome shotgun (WGS) entry which is preliminary data.</text>
</comment>
<sequence length="60" mass="7011">MENLFYLLEFAFSRKEKIIGFCGCLGIYTGSYFKKEVANEKAKKSLLPWYIVDYDVSQSK</sequence>
<dbReference type="Proteomes" id="UP000317617">
    <property type="component" value="Unassembled WGS sequence"/>
</dbReference>